<reference evidence="2" key="1">
    <citation type="submission" date="2016-03" db="EMBL/GenBank/DDBJ databases">
        <title>Complete genome sequence of Solimmundus cernigliae, representing a novel lineage of polycyclic aromatic hydrocarbon degraders within the Gammaproteobacteria.</title>
        <authorList>
            <person name="Singleton D.R."/>
            <person name="Dickey A.N."/>
            <person name="Scholl E.H."/>
            <person name="Wright F.A."/>
            <person name="Aitken M.D."/>
        </authorList>
    </citation>
    <scope>NUCLEOTIDE SEQUENCE [LARGE SCALE GENOMIC DNA]</scope>
    <source>
        <strain evidence="2">TR3.2</strain>
    </source>
</reference>
<evidence type="ECO:0000313" key="2">
    <source>
        <dbReference type="Proteomes" id="UP000092952"/>
    </source>
</evidence>
<dbReference type="KEGG" id="gbi:PG2T_05975"/>
<evidence type="ECO:0000313" key="1">
    <source>
        <dbReference type="EMBL" id="ANX03785.1"/>
    </source>
</evidence>
<sequence>MGISQHRFGPTRCCRVVKLQVCIATRQRKAQLAYALLEVLKHLNGIAVHMHLGYGRTRKIVGVGVDMYESVIEQRRAVPVGCGEFSQACAYCDDAVD</sequence>
<proteinExistence type="predicted"/>
<accession>A0A1B1YSR3</accession>
<dbReference type="InParanoid" id="A0A1B1YSR3"/>
<dbReference type="AlphaFoldDB" id="A0A1B1YSR3"/>
<dbReference type="EMBL" id="CP014671">
    <property type="protein sequence ID" value="ANX03785.1"/>
    <property type="molecule type" value="Genomic_DNA"/>
</dbReference>
<name>A0A1B1YSR3_9GAMM</name>
<gene>
    <name evidence="1" type="ORF">PG2T_05975</name>
</gene>
<organism evidence="1 2">
    <name type="scientific">Immundisolibacter cernigliae</name>
    <dbReference type="NCBI Taxonomy" id="1810504"/>
    <lineage>
        <taxon>Bacteria</taxon>
        <taxon>Pseudomonadati</taxon>
        <taxon>Pseudomonadota</taxon>
        <taxon>Gammaproteobacteria</taxon>
        <taxon>Immundisolibacterales</taxon>
        <taxon>Immundisolibacteraceae</taxon>
        <taxon>Immundisolibacter</taxon>
    </lineage>
</organism>
<dbReference type="Proteomes" id="UP000092952">
    <property type="component" value="Chromosome"/>
</dbReference>
<keyword evidence="2" id="KW-1185">Reference proteome</keyword>
<protein>
    <submittedName>
        <fullName evidence="1">Uncharacterized protein</fullName>
    </submittedName>
</protein>